<evidence type="ECO:0000313" key="1">
    <source>
        <dbReference type="EMBL" id="JAH93165.1"/>
    </source>
</evidence>
<reference evidence="1" key="1">
    <citation type="submission" date="2014-11" db="EMBL/GenBank/DDBJ databases">
        <authorList>
            <person name="Amaro Gonzalez C."/>
        </authorList>
    </citation>
    <scope>NUCLEOTIDE SEQUENCE</scope>
</reference>
<accession>A0A0E9WUF1</accession>
<name>A0A0E9WUF1_ANGAN</name>
<reference evidence="1" key="2">
    <citation type="journal article" date="2015" name="Fish Shellfish Immunol.">
        <title>Early steps in the European eel (Anguilla anguilla)-Vibrio vulnificus interaction in the gills: Role of the RtxA13 toxin.</title>
        <authorList>
            <person name="Callol A."/>
            <person name="Pajuelo D."/>
            <person name="Ebbesson L."/>
            <person name="Teles M."/>
            <person name="MacKenzie S."/>
            <person name="Amaro C."/>
        </authorList>
    </citation>
    <scope>NUCLEOTIDE SEQUENCE</scope>
</reference>
<proteinExistence type="predicted"/>
<organism evidence="1">
    <name type="scientific">Anguilla anguilla</name>
    <name type="common">European freshwater eel</name>
    <name type="synonym">Muraena anguilla</name>
    <dbReference type="NCBI Taxonomy" id="7936"/>
    <lineage>
        <taxon>Eukaryota</taxon>
        <taxon>Metazoa</taxon>
        <taxon>Chordata</taxon>
        <taxon>Craniata</taxon>
        <taxon>Vertebrata</taxon>
        <taxon>Euteleostomi</taxon>
        <taxon>Actinopterygii</taxon>
        <taxon>Neopterygii</taxon>
        <taxon>Teleostei</taxon>
        <taxon>Anguilliformes</taxon>
        <taxon>Anguillidae</taxon>
        <taxon>Anguilla</taxon>
    </lineage>
</organism>
<protein>
    <submittedName>
        <fullName evidence="1">Uncharacterized protein</fullName>
    </submittedName>
</protein>
<dbReference type="EMBL" id="GBXM01015412">
    <property type="protein sequence ID" value="JAH93165.1"/>
    <property type="molecule type" value="Transcribed_RNA"/>
</dbReference>
<sequence length="94" mass="10715">MFAGNTSKKFLSELSKICSRRLQFSIKACFPFAINQIVHHFKKLHIIEKLYGFRSASKNMMSPVYKTNSHNYAASESLLQTTNILSVKCLQNAI</sequence>
<dbReference type="AlphaFoldDB" id="A0A0E9WUF1"/>